<protein>
    <recommendedName>
        <fullName evidence="1">YlxR domain-containing protein</fullName>
    </recommendedName>
</protein>
<dbReference type="EMBL" id="AP022609">
    <property type="protein sequence ID" value="BBZ23591.1"/>
    <property type="molecule type" value="Genomic_DNA"/>
</dbReference>
<dbReference type="KEGG" id="mhib:MHIB_20090"/>
<reference evidence="2 3" key="1">
    <citation type="journal article" date="2019" name="Emerg. Microbes Infect.">
        <title>Comprehensive subspecies identification of 175 nontuberculous mycobacteria species based on 7547 genomic profiles.</title>
        <authorList>
            <person name="Matsumoto Y."/>
            <person name="Kinjo T."/>
            <person name="Motooka D."/>
            <person name="Nabeya D."/>
            <person name="Jung N."/>
            <person name="Uechi K."/>
            <person name="Horii T."/>
            <person name="Iida T."/>
            <person name="Fujita J."/>
            <person name="Nakamura S."/>
        </authorList>
    </citation>
    <scope>NUCLEOTIDE SEQUENCE [LARGE SCALE GENOMIC DNA]</scope>
    <source>
        <strain evidence="2 3">JCM 13571</strain>
    </source>
</reference>
<organism evidence="2 3">
    <name type="scientific">Mycolicibacter hiberniae</name>
    <dbReference type="NCBI Taxonomy" id="29314"/>
    <lineage>
        <taxon>Bacteria</taxon>
        <taxon>Bacillati</taxon>
        <taxon>Actinomycetota</taxon>
        <taxon>Actinomycetes</taxon>
        <taxon>Mycobacteriales</taxon>
        <taxon>Mycobacteriaceae</taxon>
        <taxon>Mycolicibacter</taxon>
    </lineage>
</organism>
<sequence>MVAVSTENGNGAVIVDQAGNQPGRGAWLHPAPECLHAAIRRRAFVRALRISGSPDVSGVEEYFEGLEDQLNHSGQQNR</sequence>
<dbReference type="Pfam" id="PF04296">
    <property type="entry name" value="YlxR"/>
    <property type="match status" value="1"/>
</dbReference>
<dbReference type="InterPro" id="IPR035931">
    <property type="entry name" value="YlxR-like_sf"/>
</dbReference>
<evidence type="ECO:0000313" key="2">
    <source>
        <dbReference type="EMBL" id="BBZ23591.1"/>
    </source>
</evidence>
<dbReference type="AlphaFoldDB" id="A0A7I7X4E9"/>
<name>A0A7I7X4E9_9MYCO</name>
<dbReference type="PANTHER" id="PTHR34215">
    <property type="entry name" value="BLL0784 PROTEIN"/>
    <property type="match status" value="1"/>
</dbReference>
<evidence type="ECO:0000259" key="1">
    <source>
        <dbReference type="Pfam" id="PF04296"/>
    </source>
</evidence>
<evidence type="ECO:0000313" key="3">
    <source>
        <dbReference type="Proteomes" id="UP000467260"/>
    </source>
</evidence>
<accession>A0A7I7X4E9</accession>
<dbReference type="PANTHER" id="PTHR34215:SF1">
    <property type="entry name" value="YLXR DOMAIN-CONTAINING PROTEIN"/>
    <property type="match status" value="1"/>
</dbReference>
<gene>
    <name evidence="2" type="ORF">MHIB_20090</name>
</gene>
<dbReference type="Gene3D" id="3.30.1230.10">
    <property type="entry name" value="YlxR-like"/>
    <property type="match status" value="1"/>
</dbReference>
<dbReference type="InterPro" id="IPR037465">
    <property type="entry name" value="YlxR"/>
</dbReference>
<dbReference type="InterPro" id="IPR007393">
    <property type="entry name" value="YlxR_dom"/>
</dbReference>
<proteinExistence type="predicted"/>
<dbReference type="Proteomes" id="UP000467260">
    <property type="component" value="Chromosome"/>
</dbReference>
<feature type="domain" description="YlxR" evidence="1">
    <location>
        <begin position="7"/>
        <end position="55"/>
    </location>
</feature>
<keyword evidence="3" id="KW-1185">Reference proteome</keyword>
<dbReference type="SUPFAM" id="SSF64376">
    <property type="entry name" value="YlxR-like"/>
    <property type="match status" value="1"/>
</dbReference>